<dbReference type="EnsemblPlants" id="AVESA.00010b.r2.2AG0246440.1">
    <property type="protein sequence ID" value="AVESA.00010b.r2.2AG0246440.1.CDS"/>
    <property type="gene ID" value="AVESA.00010b.r2.2AG0246440"/>
</dbReference>
<evidence type="ECO:0000313" key="1">
    <source>
        <dbReference type="EnsemblPlants" id="AVESA.00010b.r2.2AG0246440.1.CDS"/>
    </source>
</evidence>
<sequence>MGSLSLASPFLRPRDVALACVAQDCNVRTGDTSAAALHYRRRLLLYIRRPLPSSCPPARARRPDRIPQLSAGGRPAAPPPPTAPLLHPSCCGEDEDGVVVPHAAAMGKMKMGLLCRALLPRDGPSVSTLQSPSKPRARRLVSDRRAKRKGRESSLSAPRPYASPGALCRFPRLPPTPIKHTLAAPPLPACLSSSHPTPGSAPATAPDVPRHSRSLMEFLLTALPASTGGAVAAGAAAVGGLAAAAALAGKAGVVGMGHKDRSNAPPAVPGLPLIGNLHQLKEKKPHKTFAKWSETYGPIYTIKTGASYVAVLNSTEVAKEAMVAKYSSISTRKLPKALSVLSHDKQMVAVSDYNDFHKMVKRLVMAGMLGSATQKQFRGTRDTMMDNMLSTLCTLVNDDPHCPLNFREVFKDELLRLSLIQSLGEDVSSVYVEDFGREISKEEIYQVTVVEMMMCAIEVDWRDFFPYLSWVPNKSFETRILTAGSRRTAVVRALVNQQKKRIARGEAKVSYLDFLVAENVLTDDQLTMLIWEAIIEAADTTLVTSEWAMYELAKNPEIQDRLYQEIQQVCGDDKVTEDHLRQLPYLNAVFHETLRYHCPVPLVPPRFVHENTKLAGYDVPAGTEMIINLYGCNMNKKDWEEPEQWRPERFLDGSFEDADLFKTMAFGGGKRVCAGALQASTISCTAIARFVQEFSWRLKEGDEDNVDTIQLTSYKLHPLHVHISPRATK</sequence>
<proteinExistence type="predicted"/>
<name>A0ACD5UH64_AVESA</name>
<protein>
    <submittedName>
        <fullName evidence="1">Uncharacterized protein</fullName>
    </submittedName>
</protein>
<reference evidence="1" key="2">
    <citation type="submission" date="2025-09" db="UniProtKB">
        <authorList>
            <consortium name="EnsemblPlants"/>
        </authorList>
    </citation>
    <scope>IDENTIFICATION</scope>
</reference>
<reference evidence="1" key="1">
    <citation type="submission" date="2021-05" db="EMBL/GenBank/DDBJ databases">
        <authorList>
            <person name="Scholz U."/>
            <person name="Mascher M."/>
            <person name="Fiebig A."/>
        </authorList>
    </citation>
    <scope>NUCLEOTIDE SEQUENCE [LARGE SCALE GENOMIC DNA]</scope>
</reference>
<evidence type="ECO:0000313" key="2">
    <source>
        <dbReference type="Proteomes" id="UP001732700"/>
    </source>
</evidence>
<organism evidence="1 2">
    <name type="scientific">Avena sativa</name>
    <name type="common">Oat</name>
    <dbReference type="NCBI Taxonomy" id="4498"/>
    <lineage>
        <taxon>Eukaryota</taxon>
        <taxon>Viridiplantae</taxon>
        <taxon>Streptophyta</taxon>
        <taxon>Embryophyta</taxon>
        <taxon>Tracheophyta</taxon>
        <taxon>Spermatophyta</taxon>
        <taxon>Magnoliopsida</taxon>
        <taxon>Liliopsida</taxon>
        <taxon>Poales</taxon>
        <taxon>Poaceae</taxon>
        <taxon>BOP clade</taxon>
        <taxon>Pooideae</taxon>
        <taxon>Poodae</taxon>
        <taxon>Poeae</taxon>
        <taxon>Poeae Chloroplast Group 1 (Aveneae type)</taxon>
        <taxon>Aveninae</taxon>
        <taxon>Avena</taxon>
    </lineage>
</organism>
<accession>A0ACD5UH64</accession>
<dbReference type="Proteomes" id="UP001732700">
    <property type="component" value="Chromosome 2A"/>
</dbReference>
<keyword evidence="2" id="KW-1185">Reference proteome</keyword>